<protein>
    <recommendedName>
        <fullName evidence="2">DUF222 domain-containing protein</fullName>
    </recommendedName>
</protein>
<evidence type="ECO:0008006" key="2">
    <source>
        <dbReference type="Google" id="ProtNLM"/>
    </source>
</evidence>
<evidence type="ECO:0000313" key="1">
    <source>
        <dbReference type="EMBL" id="CAA9392461.1"/>
    </source>
</evidence>
<proteinExistence type="predicted"/>
<reference evidence="1" key="1">
    <citation type="submission" date="2020-02" db="EMBL/GenBank/DDBJ databases">
        <authorList>
            <person name="Meier V. D."/>
        </authorList>
    </citation>
    <scope>NUCLEOTIDE SEQUENCE</scope>
    <source>
        <strain evidence="1">AVDCRST_MAG32</strain>
    </source>
</reference>
<dbReference type="AlphaFoldDB" id="A0A6J4NN86"/>
<dbReference type="EMBL" id="CADCUM010000094">
    <property type="protein sequence ID" value="CAA9392461.1"/>
    <property type="molecule type" value="Genomic_DNA"/>
</dbReference>
<name>A0A6J4NN86_9ACTN</name>
<sequence>MFTVPGSEHEEPIAGEGCPAVAEFCVAELGAVLGMSTVSAKRLLGHALELRHRLPRLWSRVQTGSVPAWRARLVAEATIHATPALTKDAAGWVD</sequence>
<accession>A0A6J4NN86</accession>
<organism evidence="1">
    <name type="scientific">uncultured Nocardioides sp</name>
    <dbReference type="NCBI Taxonomy" id="198441"/>
    <lineage>
        <taxon>Bacteria</taxon>
        <taxon>Bacillati</taxon>
        <taxon>Actinomycetota</taxon>
        <taxon>Actinomycetes</taxon>
        <taxon>Propionibacteriales</taxon>
        <taxon>Nocardioidaceae</taxon>
        <taxon>Nocardioides</taxon>
        <taxon>environmental samples</taxon>
    </lineage>
</organism>
<gene>
    <name evidence="1" type="ORF">AVDCRST_MAG32-2416</name>
</gene>
<feature type="non-terminal residue" evidence="1">
    <location>
        <position position="94"/>
    </location>
</feature>